<proteinExistence type="predicted"/>
<dbReference type="Proteomes" id="UP000192678">
    <property type="component" value="Unassembled WGS sequence"/>
</dbReference>
<dbReference type="Pfam" id="PF16407">
    <property type="entry name" value="PKD_2"/>
    <property type="match status" value="1"/>
</dbReference>
<gene>
    <name evidence="1" type="ORF">SAMN04488101_104233</name>
</gene>
<evidence type="ECO:0000313" key="1">
    <source>
        <dbReference type="EMBL" id="SMC88109.1"/>
    </source>
</evidence>
<reference evidence="1 2" key="1">
    <citation type="submission" date="2017-04" db="EMBL/GenBank/DDBJ databases">
        <authorList>
            <person name="Afonso C.L."/>
            <person name="Miller P.J."/>
            <person name="Scott M.A."/>
            <person name="Spackman E."/>
            <person name="Goraichik I."/>
            <person name="Dimitrov K.M."/>
            <person name="Suarez D.L."/>
            <person name="Swayne D.E."/>
        </authorList>
    </citation>
    <scope>NUCLEOTIDE SEQUENCE [LARGE SCALE GENOMIC DNA]</scope>
    <source>
        <strain evidence="1 2">DSM 19625</strain>
    </source>
</reference>
<keyword evidence="2" id="KW-1185">Reference proteome</keyword>
<name>A0A1W2CS87_9SPHI</name>
<evidence type="ECO:0000313" key="2">
    <source>
        <dbReference type="Proteomes" id="UP000192678"/>
    </source>
</evidence>
<dbReference type="OrthoDB" id="1094435at2"/>
<dbReference type="RefSeq" id="WP_084289340.1">
    <property type="nucleotide sequence ID" value="NZ_FWYB01000004.1"/>
</dbReference>
<accession>A0A1W2CS87</accession>
<dbReference type="InterPro" id="IPR032183">
    <property type="entry name" value="PKD-like"/>
</dbReference>
<organism evidence="1 2">
    <name type="scientific">Pedobacter nyackensis</name>
    <dbReference type="NCBI Taxonomy" id="475255"/>
    <lineage>
        <taxon>Bacteria</taxon>
        <taxon>Pseudomonadati</taxon>
        <taxon>Bacteroidota</taxon>
        <taxon>Sphingobacteriia</taxon>
        <taxon>Sphingobacteriales</taxon>
        <taxon>Sphingobacteriaceae</taxon>
        <taxon>Pedobacter</taxon>
    </lineage>
</organism>
<sequence length="504" mass="56634">MKIYNYCFAVLAAIVLFLFGCAKDKGNYDYKDLSTSFVDTVAMPNTFFVKQNESIEQDAVSTPGTPGNLVYEWRLLQQSFSPDPATGIYFNKLLANTKKLSYKVVDAPGSYMLVLYVKDNANGGITQIVKMPFTIGSYASPGWMVLHGDNTSSDISIIVNNKLLGNLLPANTDYVQPNVFSETNGAKIQGEGANVIYMSNHWVDVFTKTDQGGYRISGDDLRIKNTYSNMFINPLSASDIQYQAYAGWSYNELLINKGSLYFVPQPTPSLYYQFGVRCFGEDYVAAPFIGTIFNFSYYGVIYDMKNKRFLYIDFQRYVKQFKEPGLTAKFNMRNVGKEMVYAEHGFAKGWFCVMQDEGNPNSRELFICNFDKTDDGNRALDRINISNATDLNNAKYFSIGNRANVMYYATDTKIYQNNYAGDLFSTQRYDISVSYPGNVITGMKLLKVNLHPNDGKILYVALYNPTTKAGTLLQIDVNEVSGVFGAIKAYTGFGKISGMNYKIK</sequence>
<protein>
    <submittedName>
        <fullName evidence="1">PKD-like family protein</fullName>
    </submittedName>
</protein>
<dbReference type="EMBL" id="FWYB01000004">
    <property type="protein sequence ID" value="SMC88109.1"/>
    <property type="molecule type" value="Genomic_DNA"/>
</dbReference>
<dbReference type="AlphaFoldDB" id="A0A1W2CS87"/>
<dbReference type="STRING" id="475255.SAMN04488101_104233"/>
<dbReference type="PROSITE" id="PS51257">
    <property type="entry name" value="PROKAR_LIPOPROTEIN"/>
    <property type="match status" value="1"/>
</dbReference>